<keyword evidence="2" id="KW-0732">Signal</keyword>
<name>A0A8J5WMI3_ZIZPA</name>
<evidence type="ECO:0000313" key="3">
    <source>
        <dbReference type="EMBL" id="KAG8091612.1"/>
    </source>
</evidence>
<dbReference type="EMBL" id="JAAALK010000080">
    <property type="protein sequence ID" value="KAG8091612.1"/>
    <property type="molecule type" value="Genomic_DNA"/>
</dbReference>
<dbReference type="Proteomes" id="UP000729402">
    <property type="component" value="Unassembled WGS sequence"/>
</dbReference>
<organism evidence="3 4">
    <name type="scientific">Zizania palustris</name>
    <name type="common">Northern wild rice</name>
    <dbReference type="NCBI Taxonomy" id="103762"/>
    <lineage>
        <taxon>Eukaryota</taxon>
        <taxon>Viridiplantae</taxon>
        <taxon>Streptophyta</taxon>
        <taxon>Embryophyta</taxon>
        <taxon>Tracheophyta</taxon>
        <taxon>Spermatophyta</taxon>
        <taxon>Magnoliopsida</taxon>
        <taxon>Liliopsida</taxon>
        <taxon>Poales</taxon>
        <taxon>Poaceae</taxon>
        <taxon>BOP clade</taxon>
        <taxon>Oryzoideae</taxon>
        <taxon>Oryzeae</taxon>
        <taxon>Zizaniinae</taxon>
        <taxon>Zizania</taxon>
    </lineage>
</organism>
<sequence>MVWRGQGIPCHPVLLHWEILLVECFGAASRSTTTAQTHIDQRVQLLQCTRSSNLLDLEGYKLVGAWLHTNGDSNVATRLDTTPAPGSPESCNAKPPALPLTHW</sequence>
<gene>
    <name evidence="3" type="ORF">GUJ93_ZPchr0012g19385</name>
</gene>
<feature type="signal peptide" evidence="2">
    <location>
        <begin position="1"/>
        <end position="29"/>
    </location>
</feature>
<evidence type="ECO:0008006" key="5">
    <source>
        <dbReference type="Google" id="ProtNLM"/>
    </source>
</evidence>
<evidence type="ECO:0000256" key="1">
    <source>
        <dbReference type="SAM" id="MobiDB-lite"/>
    </source>
</evidence>
<protein>
    <recommendedName>
        <fullName evidence="5">Secreted protein</fullName>
    </recommendedName>
</protein>
<feature type="chain" id="PRO_5035290533" description="Secreted protein" evidence="2">
    <location>
        <begin position="30"/>
        <end position="103"/>
    </location>
</feature>
<evidence type="ECO:0000313" key="4">
    <source>
        <dbReference type="Proteomes" id="UP000729402"/>
    </source>
</evidence>
<evidence type="ECO:0000256" key="2">
    <source>
        <dbReference type="SAM" id="SignalP"/>
    </source>
</evidence>
<feature type="region of interest" description="Disordered" evidence="1">
    <location>
        <begin position="80"/>
        <end position="103"/>
    </location>
</feature>
<comment type="caution">
    <text evidence="3">The sequence shown here is derived from an EMBL/GenBank/DDBJ whole genome shotgun (WGS) entry which is preliminary data.</text>
</comment>
<dbReference type="AlphaFoldDB" id="A0A8J5WMI3"/>
<reference evidence="3" key="2">
    <citation type="submission" date="2021-02" db="EMBL/GenBank/DDBJ databases">
        <authorList>
            <person name="Kimball J.A."/>
            <person name="Haas M.W."/>
            <person name="Macchietto M."/>
            <person name="Kono T."/>
            <person name="Duquette J."/>
            <person name="Shao M."/>
        </authorList>
    </citation>
    <scope>NUCLEOTIDE SEQUENCE</scope>
    <source>
        <tissue evidence="3">Fresh leaf tissue</tissue>
    </source>
</reference>
<accession>A0A8J5WMI3</accession>
<reference evidence="3" key="1">
    <citation type="journal article" date="2021" name="bioRxiv">
        <title>Whole Genome Assembly and Annotation of Northern Wild Rice, Zizania palustris L., Supports a Whole Genome Duplication in the Zizania Genus.</title>
        <authorList>
            <person name="Haas M."/>
            <person name="Kono T."/>
            <person name="Macchietto M."/>
            <person name="Millas R."/>
            <person name="McGilp L."/>
            <person name="Shao M."/>
            <person name="Duquette J."/>
            <person name="Hirsch C.N."/>
            <person name="Kimball J."/>
        </authorList>
    </citation>
    <scope>NUCLEOTIDE SEQUENCE</scope>
    <source>
        <tissue evidence="3">Fresh leaf tissue</tissue>
    </source>
</reference>
<keyword evidence="4" id="KW-1185">Reference proteome</keyword>
<proteinExistence type="predicted"/>